<evidence type="ECO:0000313" key="3">
    <source>
        <dbReference type="Proteomes" id="UP000471298"/>
    </source>
</evidence>
<feature type="domain" description="DUF7379" evidence="1">
    <location>
        <begin position="42"/>
        <end position="126"/>
    </location>
</feature>
<accession>A0A6N7EWH6</accession>
<dbReference type="InterPro" id="IPR055803">
    <property type="entry name" value="DUF7379"/>
</dbReference>
<dbReference type="PANTHER" id="PTHR37946:SF1">
    <property type="entry name" value="SLL1969 PROTEIN"/>
    <property type="match status" value="1"/>
</dbReference>
<dbReference type="RefSeq" id="WP_152809604.1">
    <property type="nucleotide sequence ID" value="NZ_WHNW01000003.1"/>
</dbReference>
<dbReference type="Proteomes" id="UP000471298">
    <property type="component" value="Unassembled WGS sequence"/>
</dbReference>
<proteinExistence type="predicted"/>
<name>A0A6N7EWH6_9GAMM</name>
<keyword evidence="3" id="KW-1185">Reference proteome</keyword>
<reference evidence="2 3" key="1">
    <citation type="submission" date="2019-10" db="EMBL/GenBank/DDBJ databases">
        <title>Cardiobacteriales fam. a chemoheterotrophic member of the order Cardiobacteriales, and proposal of Cardiobacteriales fam. nov.</title>
        <authorList>
            <person name="Wang C."/>
        </authorList>
    </citation>
    <scope>NUCLEOTIDE SEQUENCE [LARGE SCALE GENOMIC DNA]</scope>
    <source>
        <strain evidence="2 3">ML27</strain>
    </source>
</reference>
<organism evidence="2 3">
    <name type="scientific">Ostreibacterium oceani</name>
    <dbReference type="NCBI Taxonomy" id="2654998"/>
    <lineage>
        <taxon>Bacteria</taxon>
        <taxon>Pseudomonadati</taxon>
        <taxon>Pseudomonadota</taxon>
        <taxon>Gammaproteobacteria</taxon>
        <taxon>Cardiobacteriales</taxon>
        <taxon>Ostreibacteriaceae</taxon>
        <taxon>Ostreibacterium</taxon>
    </lineage>
</organism>
<dbReference type="Pfam" id="PF24096">
    <property type="entry name" value="DUF7379"/>
    <property type="match status" value="1"/>
</dbReference>
<dbReference type="PANTHER" id="PTHR37946">
    <property type="entry name" value="SLL1969 PROTEIN"/>
    <property type="match status" value="1"/>
</dbReference>
<dbReference type="GO" id="GO:0016787">
    <property type="term" value="F:hydrolase activity"/>
    <property type="evidence" value="ECO:0007669"/>
    <property type="project" value="UniProtKB-KW"/>
</dbReference>
<gene>
    <name evidence="2" type="ORF">GCU85_03990</name>
</gene>
<dbReference type="SUPFAM" id="SSF53474">
    <property type="entry name" value="alpha/beta-Hydrolases"/>
    <property type="match status" value="1"/>
</dbReference>
<protein>
    <submittedName>
        <fullName evidence="2">Alpha/beta fold hydrolase</fullName>
    </submittedName>
</protein>
<comment type="caution">
    <text evidence="2">The sequence shown here is derived from an EMBL/GenBank/DDBJ whole genome shotgun (WGS) entry which is preliminary data.</text>
</comment>
<dbReference type="Gene3D" id="3.40.50.1820">
    <property type="entry name" value="alpha/beta hydrolase"/>
    <property type="match status" value="1"/>
</dbReference>
<evidence type="ECO:0000313" key="2">
    <source>
        <dbReference type="EMBL" id="MPV85900.1"/>
    </source>
</evidence>
<dbReference type="InterPro" id="IPR029058">
    <property type="entry name" value="AB_hydrolase_fold"/>
</dbReference>
<dbReference type="InParanoid" id="A0A6N7EWH6"/>
<evidence type="ECO:0000259" key="1">
    <source>
        <dbReference type="Pfam" id="PF24096"/>
    </source>
</evidence>
<keyword evidence="2" id="KW-0378">Hydrolase</keyword>
<sequence>MKLNNKKTDLNQSVESQSGEKPTIILIHGIYFHGALMKYMQLKLQQRGYTVLAFSYKSVTQPLAENAKQLVEFVRTNCQPEDVVHFVGHSLGGLLARQAYELAPELFTGRIVTLGTPHQGSAMARVMQTIHKRIIGGAFFQALDGDLPDWQGQVALGSIAGSMPVGPGVLVVRFDETSDGTVALSETQLANQADHLVLPMSHTGLVYSKRAVAQVDYFLRHGKFDHNAVQ</sequence>
<dbReference type="AlphaFoldDB" id="A0A6N7EWH6"/>
<dbReference type="EMBL" id="WHNW01000003">
    <property type="protein sequence ID" value="MPV85900.1"/>
    <property type="molecule type" value="Genomic_DNA"/>
</dbReference>